<proteinExistence type="inferred from homology"/>
<gene>
    <name evidence="8" type="ORF">Y981_01905</name>
</gene>
<keyword evidence="4" id="KW-0378">Hydrolase</keyword>
<evidence type="ECO:0000313" key="9">
    <source>
        <dbReference type="Proteomes" id="UP000027059"/>
    </source>
</evidence>
<dbReference type="InterPro" id="IPR025202">
    <property type="entry name" value="PLD-like_dom"/>
</dbReference>
<dbReference type="GO" id="GO:0006793">
    <property type="term" value="P:phosphorus metabolic process"/>
    <property type="evidence" value="ECO:0007669"/>
    <property type="project" value="UniProtKB-ARBA"/>
</dbReference>
<keyword evidence="6" id="KW-0443">Lipid metabolism</keyword>
<dbReference type="EC" id="3.1.4.4" evidence="3"/>
<comment type="catalytic activity">
    <reaction evidence="1">
        <text>a 1,2-diacyl-sn-glycero-3-phosphocholine + H2O = a 1,2-diacyl-sn-glycero-3-phosphate + choline + H(+)</text>
        <dbReference type="Rhea" id="RHEA:14445"/>
        <dbReference type="ChEBI" id="CHEBI:15354"/>
        <dbReference type="ChEBI" id="CHEBI:15377"/>
        <dbReference type="ChEBI" id="CHEBI:15378"/>
        <dbReference type="ChEBI" id="CHEBI:57643"/>
        <dbReference type="ChEBI" id="CHEBI:58608"/>
        <dbReference type="EC" id="3.1.4.4"/>
    </reaction>
</comment>
<evidence type="ECO:0000256" key="2">
    <source>
        <dbReference type="ARBA" id="ARBA00008664"/>
    </source>
</evidence>
<dbReference type="AlphaFoldDB" id="A0A059Y1T8"/>
<protein>
    <recommendedName>
        <fullName evidence="3">phospholipase D</fullName>
        <ecNumber evidence="3">3.1.4.4</ecNumber>
    </recommendedName>
</protein>
<reference evidence="8 9" key="2">
    <citation type="journal article" date="2015" name="Biomed. Res. Int.">
        <title>Effects of Arsenite Resistance on the Growth and Functional Gene Expression of Leptospirillum ferriphilum and Acidithiobacillus thiooxidans in Pure Culture and Coculture.</title>
        <authorList>
            <person name="Jiang H."/>
            <person name="Liang Y."/>
            <person name="Yin H."/>
            <person name="Xiao Y."/>
            <person name="Guo X."/>
            <person name="Xu Y."/>
            <person name="Hu Q."/>
            <person name="Liu H."/>
            <person name="Liu X."/>
        </authorList>
    </citation>
    <scope>NUCLEOTIDE SEQUENCE [LARGE SCALE GENOMIC DNA]</scope>
    <source>
        <strain evidence="8 9">YSK</strain>
    </source>
</reference>
<evidence type="ECO:0000256" key="5">
    <source>
        <dbReference type="ARBA" id="ARBA00022963"/>
    </source>
</evidence>
<dbReference type="CDD" id="cd09116">
    <property type="entry name" value="PLDc_Nuc_like"/>
    <property type="match status" value="1"/>
</dbReference>
<evidence type="ECO:0000259" key="7">
    <source>
        <dbReference type="PROSITE" id="PS50035"/>
    </source>
</evidence>
<feature type="domain" description="PLD phosphodiesterase" evidence="7">
    <location>
        <begin position="152"/>
        <end position="179"/>
    </location>
</feature>
<comment type="similarity">
    <text evidence="2">Belongs to the phospholipase D family.</text>
</comment>
<dbReference type="Pfam" id="PF13091">
    <property type="entry name" value="PLDc_2"/>
    <property type="match status" value="1"/>
</dbReference>
<dbReference type="Proteomes" id="UP000027059">
    <property type="component" value="Chromosome"/>
</dbReference>
<name>A0A059Y1T8_9BACT</name>
<keyword evidence="5" id="KW-0442">Lipid degradation</keyword>
<dbReference type="InterPro" id="IPR001736">
    <property type="entry name" value="PLipase_D/transphosphatidylase"/>
</dbReference>
<dbReference type="SUPFAM" id="SSF56024">
    <property type="entry name" value="Phospholipase D/nuclease"/>
    <property type="match status" value="1"/>
</dbReference>
<dbReference type="PANTHER" id="PTHR43856:SF1">
    <property type="entry name" value="MITOCHONDRIAL CARDIOLIPIN HYDROLASE"/>
    <property type="match status" value="1"/>
</dbReference>
<dbReference type="EMBL" id="CP007243">
    <property type="protein sequence ID" value="AIA31452.1"/>
    <property type="molecule type" value="Genomic_DNA"/>
</dbReference>
<dbReference type="KEGG" id="lfp:Y981_01905"/>
<dbReference type="GO" id="GO:0016891">
    <property type="term" value="F:RNA endonuclease activity producing 5'-phosphomonoesters, hydrolytic mechanism"/>
    <property type="evidence" value="ECO:0007669"/>
    <property type="project" value="TreeGrafter"/>
</dbReference>
<evidence type="ECO:0000313" key="8">
    <source>
        <dbReference type="EMBL" id="AIA31452.1"/>
    </source>
</evidence>
<sequence>MIQGCRIQYGYLKRNRRGEQVPAGTGRTSLPSGFPLTRPGRFLAGILLSLLSLSLSPLAWGGSLPTGEHYSPRENLETIDIRALSTARHTIDIAMYAFTDRRISRTLARLARQGVTIRLYRDHLQIRDRNDQSLWLLRQSPRIHIRIKRNSSRNIMHLKAYLVDGRILRTGSANWSPPGEGAFGCRRHPLTCHRGRWQQDNNLFLSNDRKLAEEFQRTFNRLWNRPSNLRHPRETLERLRHRRRRTERDGSRY</sequence>
<dbReference type="GO" id="GO:0004630">
    <property type="term" value="F:phospholipase D activity"/>
    <property type="evidence" value="ECO:0007669"/>
    <property type="project" value="UniProtKB-EC"/>
</dbReference>
<accession>A0A059Y1T8</accession>
<evidence type="ECO:0000256" key="1">
    <source>
        <dbReference type="ARBA" id="ARBA00000798"/>
    </source>
</evidence>
<evidence type="ECO:0000256" key="3">
    <source>
        <dbReference type="ARBA" id="ARBA00012027"/>
    </source>
</evidence>
<dbReference type="GO" id="GO:0016042">
    <property type="term" value="P:lipid catabolic process"/>
    <property type="evidence" value="ECO:0007669"/>
    <property type="project" value="UniProtKB-KW"/>
</dbReference>
<dbReference type="PROSITE" id="PS50035">
    <property type="entry name" value="PLD"/>
    <property type="match status" value="1"/>
</dbReference>
<keyword evidence="9" id="KW-1185">Reference proteome</keyword>
<organism evidence="8 9">
    <name type="scientific">Leptospirillum ferriphilum YSK</name>
    <dbReference type="NCBI Taxonomy" id="1441628"/>
    <lineage>
        <taxon>Bacteria</taxon>
        <taxon>Pseudomonadati</taxon>
        <taxon>Nitrospirota</taxon>
        <taxon>Nitrospiria</taxon>
        <taxon>Nitrospirales</taxon>
        <taxon>Nitrospiraceae</taxon>
        <taxon>Leptospirillum</taxon>
    </lineage>
</organism>
<evidence type="ECO:0000256" key="6">
    <source>
        <dbReference type="ARBA" id="ARBA00023098"/>
    </source>
</evidence>
<evidence type="ECO:0000256" key="4">
    <source>
        <dbReference type="ARBA" id="ARBA00022801"/>
    </source>
</evidence>
<dbReference type="HOGENOM" id="CLU_096055_0_0_0"/>
<dbReference type="InterPro" id="IPR051406">
    <property type="entry name" value="PLD_domain"/>
</dbReference>
<dbReference type="Gene3D" id="3.30.870.10">
    <property type="entry name" value="Endonuclease Chain A"/>
    <property type="match status" value="1"/>
</dbReference>
<dbReference type="PANTHER" id="PTHR43856">
    <property type="entry name" value="CARDIOLIPIN HYDROLASE"/>
    <property type="match status" value="1"/>
</dbReference>
<reference evidence="9" key="1">
    <citation type="submission" date="2014-02" db="EMBL/GenBank/DDBJ databases">
        <title>Complete genome sequence and comparative genomic analysis of the nitrogen-fixing bacterium Leptospirillum ferriphilum YSK.</title>
        <authorList>
            <person name="Guo X."/>
            <person name="Yin H."/>
            <person name="Liang Y."/>
            <person name="Hu Q."/>
            <person name="Ma L."/>
            <person name="Xiao Y."/>
            <person name="Zhang X."/>
            <person name="Qiu G."/>
            <person name="Liu X."/>
        </authorList>
    </citation>
    <scope>NUCLEOTIDE SEQUENCE [LARGE SCALE GENOMIC DNA]</scope>
    <source>
        <strain evidence="9">YSK</strain>
    </source>
</reference>